<evidence type="ECO:0000256" key="5">
    <source>
        <dbReference type="SAM" id="MobiDB-lite"/>
    </source>
</evidence>
<evidence type="ECO:0000256" key="2">
    <source>
        <dbReference type="ARBA" id="ARBA00023125"/>
    </source>
</evidence>
<dbReference type="AlphaFoldDB" id="A0ABD3I0J7"/>
<comment type="caution">
    <text evidence="7">The sequence shown here is derived from an EMBL/GenBank/DDBJ whole genome shotgun (WGS) entry which is preliminary data.</text>
</comment>
<reference evidence="7 8" key="1">
    <citation type="submission" date="2024-09" db="EMBL/GenBank/DDBJ databases">
        <title>Chromosome-scale assembly of Riccia sorocarpa.</title>
        <authorList>
            <person name="Paukszto L."/>
        </authorList>
    </citation>
    <scope>NUCLEOTIDE SEQUENCE [LARGE SCALE GENOMIC DNA]</scope>
    <source>
        <strain evidence="7">LP-2024</strain>
        <tissue evidence="7">Aerial parts of the thallus</tissue>
    </source>
</reference>
<feature type="compositionally biased region" description="Basic and acidic residues" evidence="5">
    <location>
        <begin position="348"/>
        <end position="372"/>
    </location>
</feature>
<dbReference type="GO" id="GO:0003677">
    <property type="term" value="F:DNA binding"/>
    <property type="evidence" value="ECO:0007669"/>
    <property type="project" value="UniProtKB-KW"/>
</dbReference>
<evidence type="ECO:0000313" key="7">
    <source>
        <dbReference type="EMBL" id="KAL3697233.1"/>
    </source>
</evidence>
<feature type="compositionally biased region" description="Polar residues" evidence="5">
    <location>
        <begin position="307"/>
        <end position="316"/>
    </location>
</feature>
<evidence type="ECO:0000256" key="1">
    <source>
        <dbReference type="ARBA" id="ARBA00023015"/>
    </source>
</evidence>
<organism evidence="7 8">
    <name type="scientific">Riccia sorocarpa</name>
    <dbReference type="NCBI Taxonomy" id="122646"/>
    <lineage>
        <taxon>Eukaryota</taxon>
        <taxon>Viridiplantae</taxon>
        <taxon>Streptophyta</taxon>
        <taxon>Embryophyta</taxon>
        <taxon>Marchantiophyta</taxon>
        <taxon>Marchantiopsida</taxon>
        <taxon>Marchantiidae</taxon>
        <taxon>Marchantiales</taxon>
        <taxon>Ricciaceae</taxon>
        <taxon>Riccia</taxon>
    </lineage>
</organism>
<dbReference type="InterPro" id="IPR015300">
    <property type="entry name" value="DNA-bd_pseudobarrel_sf"/>
</dbReference>
<keyword evidence="4" id="KW-0539">Nucleus</keyword>
<evidence type="ECO:0000256" key="3">
    <source>
        <dbReference type="ARBA" id="ARBA00023163"/>
    </source>
</evidence>
<keyword evidence="2" id="KW-0238">DNA-binding</keyword>
<dbReference type="EMBL" id="JBJQOH010000002">
    <property type="protein sequence ID" value="KAL3697233.1"/>
    <property type="molecule type" value="Genomic_DNA"/>
</dbReference>
<dbReference type="CDD" id="cd10017">
    <property type="entry name" value="B3_DNA"/>
    <property type="match status" value="1"/>
</dbReference>
<evidence type="ECO:0000313" key="8">
    <source>
        <dbReference type="Proteomes" id="UP001633002"/>
    </source>
</evidence>
<gene>
    <name evidence="7" type="ORF">R1sor_011309</name>
</gene>
<feature type="domain" description="TF-B3" evidence="6">
    <location>
        <begin position="130"/>
        <end position="220"/>
    </location>
</feature>
<evidence type="ECO:0000256" key="4">
    <source>
        <dbReference type="ARBA" id="ARBA00023242"/>
    </source>
</evidence>
<dbReference type="Proteomes" id="UP001633002">
    <property type="component" value="Unassembled WGS sequence"/>
</dbReference>
<feature type="region of interest" description="Disordered" evidence="5">
    <location>
        <begin position="235"/>
        <end position="375"/>
    </location>
</feature>
<evidence type="ECO:0000259" key="6">
    <source>
        <dbReference type="PROSITE" id="PS50863"/>
    </source>
</evidence>
<feature type="compositionally biased region" description="Basic and acidic residues" evidence="5">
    <location>
        <begin position="274"/>
        <end position="285"/>
    </location>
</feature>
<sequence>MTAKARKRGEARGEELTYEQVRMKTVEENRRIFENLGLVDQVNLMKRINSKVTTPKKRSPQKIGISGGDVRRSPRVARVAPVSYKQAHEEQEPKERFHGRRRLGGVLKRGFVTSAASTGAGEFLTDNPSFVKNMLKSHVSGGFWLGLPVAFCKTHFRHDQKVTLEDEDGVAWEAVYLHNKNGLSGGWRGFALDHNLSDGDAIVFELVEPNRFKVQIERATAGDAQAARQNGYRYATKENKENQHVNASHKSQKKGRPPTDETGSRKRVKTLDPSSKRKLELPGEKIRKHSLAKQDTSQSEEIDLVEPSSSDESSGNVPLKEIRQSRPGHPDVRNGRPDTEGESPPLENFKDPKCGSRDSKPLRQKGYCEENGKASSRLNYGKGVVLKKKALSRNFESLMQERRAIHRTQEGAPGARMKPVAYCSMVDNSFTSRRSFCSPKAP</sequence>
<dbReference type="InterPro" id="IPR003340">
    <property type="entry name" value="B3_DNA-bd"/>
</dbReference>
<dbReference type="PANTHER" id="PTHR31391">
    <property type="entry name" value="B3 DOMAIN-CONTAINING PROTEIN OS11G0197600-RELATED"/>
    <property type="match status" value="1"/>
</dbReference>
<accession>A0ABD3I0J7</accession>
<dbReference type="PROSITE" id="PS50863">
    <property type="entry name" value="B3"/>
    <property type="match status" value="1"/>
</dbReference>
<dbReference type="SMART" id="SM01019">
    <property type="entry name" value="B3"/>
    <property type="match status" value="1"/>
</dbReference>
<proteinExistence type="predicted"/>
<dbReference type="Pfam" id="PF02362">
    <property type="entry name" value="B3"/>
    <property type="match status" value="1"/>
</dbReference>
<keyword evidence="8" id="KW-1185">Reference proteome</keyword>
<dbReference type="Gene3D" id="2.40.330.10">
    <property type="entry name" value="DNA-binding pseudobarrel domain"/>
    <property type="match status" value="1"/>
</dbReference>
<dbReference type="SUPFAM" id="SSF101936">
    <property type="entry name" value="DNA-binding pseudobarrel domain"/>
    <property type="match status" value="1"/>
</dbReference>
<keyword evidence="1" id="KW-0805">Transcription regulation</keyword>
<protein>
    <recommendedName>
        <fullName evidence="6">TF-B3 domain-containing protein</fullName>
    </recommendedName>
</protein>
<name>A0ABD3I0J7_9MARC</name>
<keyword evidence="3" id="KW-0804">Transcription</keyword>
<dbReference type="InterPro" id="IPR044837">
    <property type="entry name" value="REM16-like"/>
</dbReference>
<dbReference type="PANTHER" id="PTHR31391:SF4">
    <property type="entry name" value="B3 DOMAIN-CONTAINING PROTEIN OS03G0184500"/>
    <property type="match status" value="1"/>
</dbReference>
<feature type="compositionally biased region" description="Basic and acidic residues" evidence="5">
    <location>
        <begin position="320"/>
        <end position="339"/>
    </location>
</feature>